<dbReference type="InterPro" id="IPR036134">
    <property type="entry name" value="Crypto/Photolyase_FAD-like_sf"/>
</dbReference>
<sequence length="535" mass="60229">MPCRHLILILGDQLNHDNPALDGFDAAQDHILMVEAPAEATLVWSHKARIALFLSAMRHFAVQLEAAGLPLTYLKLGAHAYPSLSAAWRAQVLQLQPQKLIVCEPGEYRVLQALEQLAVEMGCALAVRDDTHFMCSRADFKRWAGSNKSLRMEFFYRWMRKRHDVLMEAGEPAGGAWNFDADNRQSFGKRGPQQLPSAPAVAVDAITHDVLADVAFHFPEHPGSLAHFVWPVTRAQALAFLDDFIQHKLGQFGPHQDAMWQSSHGPGQSKSMLGETPGESQQAQATPFLWHSLLSSSLNLKLLDPREVIAAAEQAYRQQRLPLASVEGFIRQVLGWREFIRGVYWLDMPGMASANHYQHQRALPVWYWTGDTHMNCLRQTIGQTLEYGYAHHIQRLMVTGLFGLLAEIDPRQVEAWYLAVYVDAVEWVELPNTAGMALYANGGRFTSKPYVASGAYIKRMSNYCTGCRYKPELRSGPEACPYTTLYWHFLAKHHDTFAANPRTALMAKNFERLDADERMRIAAHADKVLNGLDAL</sequence>
<dbReference type="Gene3D" id="1.10.579.10">
    <property type="entry name" value="DNA Cyclobutane Dipyrimidine Photolyase, subunit A, domain 3"/>
    <property type="match status" value="1"/>
</dbReference>
<dbReference type="Pfam" id="PF04244">
    <property type="entry name" value="DPRP"/>
    <property type="match status" value="1"/>
</dbReference>
<dbReference type="InterPro" id="IPR007357">
    <property type="entry name" value="PhrB-like"/>
</dbReference>
<feature type="compositionally biased region" description="Polar residues" evidence="1">
    <location>
        <begin position="259"/>
        <end position="271"/>
    </location>
</feature>
<dbReference type="EMBL" id="RJVP01000001">
    <property type="protein sequence ID" value="ROH88500.1"/>
    <property type="molecule type" value="Genomic_DNA"/>
</dbReference>
<dbReference type="InterPro" id="IPR052551">
    <property type="entry name" value="UV-DNA_repair_photolyase"/>
</dbReference>
<organism evidence="2 3">
    <name type="scientific">Pseudomethylobacillus aquaticus</name>
    <dbReference type="NCBI Taxonomy" id="2676064"/>
    <lineage>
        <taxon>Bacteria</taxon>
        <taxon>Pseudomonadati</taxon>
        <taxon>Pseudomonadota</taxon>
        <taxon>Betaproteobacteria</taxon>
        <taxon>Nitrosomonadales</taxon>
        <taxon>Methylophilaceae</taxon>
        <taxon>Pseudomethylobacillus</taxon>
    </lineage>
</organism>
<comment type="caution">
    <text evidence="2">The sequence shown here is derived from an EMBL/GenBank/DDBJ whole genome shotgun (WGS) entry which is preliminary data.</text>
</comment>
<dbReference type="Proteomes" id="UP000275137">
    <property type="component" value="Unassembled WGS sequence"/>
</dbReference>
<gene>
    <name evidence="2" type="ORF">ED236_03365</name>
</gene>
<dbReference type="GO" id="GO:0016829">
    <property type="term" value="F:lyase activity"/>
    <property type="evidence" value="ECO:0007669"/>
    <property type="project" value="UniProtKB-KW"/>
</dbReference>
<protein>
    <submittedName>
        <fullName evidence="2">Cryptochrome/photolyase family protein</fullName>
    </submittedName>
</protein>
<reference evidence="2 3" key="1">
    <citation type="submission" date="2018-10" db="EMBL/GenBank/DDBJ databases">
        <authorList>
            <person name="Chen W.-M."/>
        </authorList>
    </citation>
    <scope>NUCLEOTIDE SEQUENCE [LARGE SCALE GENOMIC DNA]</scope>
    <source>
        <strain evidence="2 3">H-5</strain>
    </source>
</reference>
<keyword evidence="3" id="KW-1185">Reference proteome</keyword>
<dbReference type="SUPFAM" id="SSF48173">
    <property type="entry name" value="Cryptochrome/photolyase FAD-binding domain"/>
    <property type="match status" value="1"/>
</dbReference>
<dbReference type="InterPro" id="IPR014729">
    <property type="entry name" value="Rossmann-like_a/b/a_fold"/>
</dbReference>
<dbReference type="PANTHER" id="PTHR38657:SF1">
    <property type="entry name" value="SLR1343 PROTEIN"/>
    <property type="match status" value="1"/>
</dbReference>
<evidence type="ECO:0000256" key="1">
    <source>
        <dbReference type="SAM" id="MobiDB-lite"/>
    </source>
</evidence>
<dbReference type="AlphaFoldDB" id="A0A3N0V6S6"/>
<name>A0A3N0V6S6_9PROT</name>
<dbReference type="Gene3D" id="1.25.40.80">
    <property type="match status" value="1"/>
</dbReference>
<dbReference type="PANTHER" id="PTHR38657">
    <property type="entry name" value="SLR1343 PROTEIN"/>
    <property type="match status" value="1"/>
</dbReference>
<feature type="region of interest" description="Disordered" evidence="1">
    <location>
        <begin position="256"/>
        <end position="278"/>
    </location>
</feature>
<dbReference type="Gene3D" id="1.10.10.1710">
    <property type="entry name" value="Deoxyribodipyrimidine photolyase-related"/>
    <property type="match status" value="1"/>
</dbReference>
<accession>A0A3N0V6S6</accession>
<evidence type="ECO:0000313" key="3">
    <source>
        <dbReference type="Proteomes" id="UP000275137"/>
    </source>
</evidence>
<dbReference type="RefSeq" id="WP_123236491.1">
    <property type="nucleotide sequence ID" value="NZ_RJVP01000001.1"/>
</dbReference>
<dbReference type="Gene3D" id="3.40.50.620">
    <property type="entry name" value="HUPs"/>
    <property type="match status" value="1"/>
</dbReference>
<proteinExistence type="predicted"/>
<keyword evidence="2" id="KW-0456">Lyase</keyword>
<evidence type="ECO:0000313" key="2">
    <source>
        <dbReference type="EMBL" id="ROH88500.1"/>
    </source>
</evidence>